<organism evidence="1 2">
    <name type="scientific">Neodiprion lecontei</name>
    <name type="common">Redheaded pine sawfly</name>
    <dbReference type="NCBI Taxonomy" id="441921"/>
    <lineage>
        <taxon>Eukaryota</taxon>
        <taxon>Metazoa</taxon>
        <taxon>Ecdysozoa</taxon>
        <taxon>Arthropoda</taxon>
        <taxon>Hexapoda</taxon>
        <taxon>Insecta</taxon>
        <taxon>Pterygota</taxon>
        <taxon>Neoptera</taxon>
        <taxon>Endopterygota</taxon>
        <taxon>Hymenoptera</taxon>
        <taxon>Tenthredinoidea</taxon>
        <taxon>Diprionidae</taxon>
        <taxon>Diprioninae</taxon>
        <taxon>Neodiprion</taxon>
    </lineage>
</organism>
<protein>
    <submittedName>
        <fullName evidence="2">Uncharacterized protein LOC124295545</fullName>
    </submittedName>
</protein>
<dbReference type="GeneID" id="124295545"/>
<dbReference type="PANTHER" id="PTHR47331">
    <property type="entry name" value="PHD-TYPE DOMAIN-CONTAINING PROTEIN"/>
    <property type="match status" value="1"/>
</dbReference>
<accession>A0ABM3GNV1</accession>
<proteinExistence type="predicted"/>
<evidence type="ECO:0000313" key="2">
    <source>
        <dbReference type="RefSeq" id="XP_046601915.1"/>
    </source>
</evidence>
<dbReference type="Proteomes" id="UP000829291">
    <property type="component" value="Chromosome 7"/>
</dbReference>
<reference evidence="2" key="1">
    <citation type="submission" date="2025-08" db="UniProtKB">
        <authorList>
            <consortium name="RefSeq"/>
        </authorList>
    </citation>
    <scope>IDENTIFICATION</scope>
    <source>
        <tissue evidence="2">Thorax and Abdomen</tissue>
    </source>
</reference>
<evidence type="ECO:0000313" key="1">
    <source>
        <dbReference type="Proteomes" id="UP000829291"/>
    </source>
</evidence>
<gene>
    <name evidence="2" type="primary">LOC124295545</name>
</gene>
<dbReference type="SUPFAM" id="SSF56672">
    <property type="entry name" value="DNA/RNA polymerases"/>
    <property type="match status" value="1"/>
</dbReference>
<keyword evidence="1" id="KW-1185">Reference proteome</keyword>
<dbReference type="InterPro" id="IPR043502">
    <property type="entry name" value="DNA/RNA_pol_sf"/>
</dbReference>
<name>A0ABM3GNV1_NEOLC</name>
<dbReference type="RefSeq" id="XP_046601915.1">
    <property type="nucleotide sequence ID" value="XM_046745959.1"/>
</dbReference>
<dbReference type="PANTHER" id="PTHR47331:SF5">
    <property type="entry name" value="RIBONUCLEASE H"/>
    <property type="match status" value="1"/>
</dbReference>
<sequence>MVLLATAQALLITPTPLAHPVRMLIDPGSELTLIAQQLTLLLGLTLSDSRIPIIGVGSVPSGSTKGTVEISLRSTHSADQVNLHAHVLPSLTVELPPVTISSQSWPHIADLDLADPEHLSPGRIDILVGADSYGLIIKPGVRAGQPGQPIAIQTIFGWAVLGHVTQSPHSSPAHQHHLISNSHLHELVTRFWEVEEVPSTHQESLSAEEAECEAHFIATHSRDSSGRYIVHFLNEYESMSHMEKVQPQNTSTDGYYLSHHGVMRNNKIRVVFNGSSKTTSGYTVNDLLHTGPKTQNDIFDVLLYVRRHHYIFTTDVVKMFRQISVHLDDRKYQRILWVDENSRIQEYELTTVTYGTKPAPYLSGRALQQLLLDEGHLFPLAKEPFEQGSYVDDVSGGADDLDSLNAIATQVKEMCLRGCFPLSKWKSNHPDFFKLHSSPSSCSETHEFSESSSKILGLTWQCAPDLLKFTDQSVQRPAITKRTILSETAQLFDSLGLI</sequence>